<dbReference type="PANTHER" id="PTHR22904:SF523">
    <property type="entry name" value="STRESS-INDUCED-PHOSPHOPROTEIN 1"/>
    <property type="match status" value="1"/>
</dbReference>
<feature type="region of interest" description="Disordered" evidence="4">
    <location>
        <begin position="255"/>
        <end position="290"/>
    </location>
</feature>
<evidence type="ECO:0000256" key="1">
    <source>
        <dbReference type="ARBA" id="ARBA00022737"/>
    </source>
</evidence>
<accession>A0ABN9XT09</accession>
<keyword evidence="1" id="KW-0677">Repeat</keyword>
<feature type="domain" description="STI1/HOP DP" evidence="5">
    <location>
        <begin position="402"/>
        <end position="442"/>
    </location>
</feature>
<dbReference type="PROSITE" id="PS50005">
    <property type="entry name" value="TPR"/>
    <property type="match status" value="1"/>
</dbReference>
<reference evidence="6" key="1">
    <citation type="submission" date="2023-10" db="EMBL/GenBank/DDBJ databases">
        <authorList>
            <person name="Chen Y."/>
            <person name="Shah S."/>
            <person name="Dougan E. K."/>
            <person name="Thang M."/>
            <person name="Chan C."/>
        </authorList>
    </citation>
    <scope>NUCLEOTIDE SEQUENCE [LARGE SCALE GENOMIC DNA]</scope>
</reference>
<dbReference type="InterPro" id="IPR011990">
    <property type="entry name" value="TPR-like_helical_dom_sf"/>
</dbReference>
<dbReference type="Gene3D" id="1.25.40.10">
    <property type="entry name" value="Tetratricopeptide repeat domain"/>
    <property type="match status" value="1"/>
</dbReference>
<feature type="region of interest" description="Disordered" evidence="4">
    <location>
        <begin position="28"/>
        <end position="56"/>
    </location>
</feature>
<dbReference type="Pfam" id="PF00515">
    <property type="entry name" value="TPR_1"/>
    <property type="match status" value="1"/>
</dbReference>
<sequence length="444" mass="48675">IDMTTTEAETEEKDAQADYEALMADAGTKRAADSKALTEKSMAKAHGEESLQSEEENKKDLTVQLMETTQVISNLHAECDWLIKYFDVRKAARTEEIESLDKAKAVLNGVQPRHDEEGIDIIDIEASSAHAWRDWRQSLCPQSRSLLSVWQGGAARAPARHGRGKCAKACPWCPELLCSARHLWAACPRFAEARARLGAEVGIPADWWAARPRITAKSGWITARGGPSDGRRARLQIAAYRLGLEVLRATPPPPTQAYCAGGPGGGGPGGDPDGGPGGNSPRAPGNDGGIAKTRYEKRALFSRTRFVHAQGGLALALGPAAGLRCPRYPDALRDLDECIKLDPTFVKAYSRKGAAHFFMKEYNQAIKAYEQGLKIDKDNAECLQGREQVINKIGESQKGEVDEEQIRHAMADPEIQQILHDPQISMFLKQMQENPKQAQQAMMQ</sequence>
<proteinExistence type="predicted"/>
<gene>
    <name evidence="6" type="ORF">PCOR1329_LOCUS78613</name>
</gene>
<dbReference type="InterPro" id="IPR019734">
    <property type="entry name" value="TPR_rpt"/>
</dbReference>
<feature type="repeat" description="TPR" evidence="3">
    <location>
        <begin position="346"/>
        <end position="379"/>
    </location>
</feature>
<feature type="non-terminal residue" evidence="6">
    <location>
        <position position="1"/>
    </location>
</feature>
<evidence type="ECO:0000313" key="7">
    <source>
        <dbReference type="Proteomes" id="UP001189429"/>
    </source>
</evidence>
<keyword evidence="2 3" id="KW-0802">TPR repeat</keyword>
<evidence type="ECO:0000256" key="4">
    <source>
        <dbReference type="SAM" id="MobiDB-lite"/>
    </source>
</evidence>
<protein>
    <recommendedName>
        <fullName evidence="5">STI1/HOP DP domain-containing protein</fullName>
    </recommendedName>
</protein>
<dbReference type="Proteomes" id="UP001189429">
    <property type="component" value="Unassembled WGS sequence"/>
</dbReference>
<dbReference type="PANTHER" id="PTHR22904">
    <property type="entry name" value="TPR REPEAT CONTAINING PROTEIN"/>
    <property type="match status" value="1"/>
</dbReference>
<evidence type="ECO:0000313" key="6">
    <source>
        <dbReference type="EMBL" id="CAK0901762.1"/>
    </source>
</evidence>
<feature type="non-terminal residue" evidence="6">
    <location>
        <position position="444"/>
    </location>
</feature>
<dbReference type="Pfam" id="PF17830">
    <property type="entry name" value="STI1-HOP_DP"/>
    <property type="match status" value="1"/>
</dbReference>
<dbReference type="Gene3D" id="1.10.260.100">
    <property type="match status" value="1"/>
</dbReference>
<dbReference type="SUPFAM" id="SSF48452">
    <property type="entry name" value="TPR-like"/>
    <property type="match status" value="1"/>
</dbReference>
<dbReference type="EMBL" id="CAUYUJ010020977">
    <property type="protein sequence ID" value="CAK0901762.1"/>
    <property type="molecule type" value="Genomic_DNA"/>
</dbReference>
<dbReference type="InterPro" id="IPR041243">
    <property type="entry name" value="STI1/HOP_DP"/>
</dbReference>
<dbReference type="SMART" id="SM00028">
    <property type="entry name" value="TPR"/>
    <property type="match status" value="1"/>
</dbReference>
<evidence type="ECO:0000256" key="3">
    <source>
        <dbReference type="PROSITE-ProRule" id="PRU00339"/>
    </source>
</evidence>
<evidence type="ECO:0000259" key="5">
    <source>
        <dbReference type="Pfam" id="PF17830"/>
    </source>
</evidence>
<keyword evidence="7" id="KW-1185">Reference proteome</keyword>
<organism evidence="6 7">
    <name type="scientific">Prorocentrum cordatum</name>
    <dbReference type="NCBI Taxonomy" id="2364126"/>
    <lineage>
        <taxon>Eukaryota</taxon>
        <taxon>Sar</taxon>
        <taxon>Alveolata</taxon>
        <taxon>Dinophyceae</taxon>
        <taxon>Prorocentrales</taxon>
        <taxon>Prorocentraceae</taxon>
        <taxon>Prorocentrum</taxon>
    </lineage>
</organism>
<feature type="compositionally biased region" description="Gly residues" evidence="4">
    <location>
        <begin position="261"/>
        <end position="278"/>
    </location>
</feature>
<evidence type="ECO:0000256" key="2">
    <source>
        <dbReference type="ARBA" id="ARBA00022803"/>
    </source>
</evidence>
<comment type="caution">
    <text evidence="6">The sequence shown here is derived from an EMBL/GenBank/DDBJ whole genome shotgun (WGS) entry which is preliminary data.</text>
</comment>
<name>A0ABN9XT09_9DINO</name>